<sequence>MSIIESTKEKIVELERAADQFALIKDTLPFEVRFTTQGLIDNQLKDLRYRLEKLTSLRSNKSCTVCDNWIKEDQEPVQLFYQYNNTADPANITVCPSCIGSMKKVMFTNEAEKLWGLQPGTIKQDRRLGNLQAFEEIGLVYHTGRYIKIHELVMKNYYEPRIKEREKKAKK</sequence>
<reference evidence="1 2" key="1">
    <citation type="submission" date="2020-08" db="EMBL/GenBank/DDBJ databases">
        <title>A Genomic Blueprint of the Chicken Gut Microbiome.</title>
        <authorList>
            <person name="Gilroy R."/>
            <person name="Ravi A."/>
            <person name="Getino M."/>
            <person name="Pursley I."/>
            <person name="Horton D.L."/>
            <person name="Alikhan N.-F."/>
            <person name="Baker D."/>
            <person name="Gharbi K."/>
            <person name="Hall N."/>
            <person name="Watson M."/>
            <person name="Adriaenssens E.M."/>
            <person name="Foster-Nyarko E."/>
            <person name="Jarju S."/>
            <person name="Secka A."/>
            <person name="Antonio M."/>
            <person name="Oren A."/>
            <person name="Chaudhuri R."/>
            <person name="La Ragione R.M."/>
            <person name="Hildebrand F."/>
            <person name="Pallen M.J."/>
        </authorList>
    </citation>
    <scope>NUCLEOTIDE SEQUENCE [LARGE SCALE GENOMIC DNA]</scope>
    <source>
        <strain evidence="1 2">Sa2BVA9</strain>
    </source>
</reference>
<proteinExistence type="predicted"/>
<protein>
    <recommendedName>
        <fullName evidence="3">HNH endonuclease</fullName>
    </recommendedName>
</protein>
<dbReference type="EMBL" id="JACSQL010000011">
    <property type="protein sequence ID" value="MBD7970251.1"/>
    <property type="molecule type" value="Genomic_DNA"/>
</dbReference>
<dbReference type="RefSeq" id="WP_191803155.1">
    <property type="nucleotide sequence ID" value="NZ_JACSQL010000011.1"/>
</dbReference>
<gene>
    <name evidence="1" type="ORF">H9647_19485</name>
</gene>
<comment type="caution">
    <text evidence="1">The sequence shown here is derived from an EMBL/GenBank/DDBJ whole genome shotgun (WGS) entry which is preliminary data.</text>
</comment>
<evidence type="ECO:0000313" key="1">
    <source>
        <dbReference type="EMBL" id="MBD7970251.1"/>
    </source>
</evidence>
<evidence type="ECO:0000313" key="2">
    <source>
        <dbReference type="Proteomes" id="UP000608071"/>
    </source>
</evidence>
<name>A0ABR8T3C2_9BACL</name>
<keyword evidence="2" id="KW-1185">Reference proteome</keyword>
<accession>A0ABR8T3C2</accession>
<evidence type="ECO:0008006" key="3">
    <source>
        <dbReference type="Google" id="ProtNLM"/>
    </source>
</evidence>
<dbReference type="Proteomes" id="UP000608071">
    <property type="component" value="Unassembled WGS sequence"/>
</dbReference>
<organism evidence="1 2">
    <name type="scientific">Paenibacillus gallinarum</name>
    <dbReference type="NCBI Taxonomy" id="2762232"/>
    <lineage>
        <taxon>Bacteria</taxon>
        <taxon>Bacillati</taxon>
        <taxon>Bacillota</taxon>
        <taxon>Bacilli</taxon>
        <taxon>Bacillales</taxon>
        <taxon>Paenibacillaceae</taxon>
        <taxon>Paenibacillus</taxon>
    </lineage>
</organism>